<evidence type="ECO:0000259" key="8">
    <source>
        <dbReference type="Pfam" id="PF02687"/>
    </source>
</evidence>
<keyword evidence="11" id="KW-1185">Reference proteome</keyword>
<evidence type="ECO:0000256" key="3">
    <source>
        <dbReference type="ARBA" id="ARBA00022475"/>
    </source>
</evidence>
<evidence type="ECO:0000313" key="10">
    <source>
        <dbReference type="EMBL" id="BAY57813.1"/>
    </source>
</evidence>
<feature type="transmembrane region" description="Helical" evidence="7">
    <location>
        <begin position="355"/>
        <end position="381"/>
    </location>
</feature>
<keyword evidence="6 7" id="KW-0472">Membrane</keyword>
<dbReference type="Proteomes" id="UP000217895">
    <property type="component" value="Chromosome"/>
</dbReference>
<gene>
    <name evidence="10" type="ORF">NIES2135_46840</name>
</gene>
<dbReference type="PANTHER" id="PTHR43738:SF1">
    <property type="entry name" value="HEMIN TRANSPORT SYSTEM PERMEASE PROTEIN HRTB-RELATED"/>
    <property type="match status" value="1"/>
</dbReference>
<evidence type="ECO:0000259" key="9">
    <source>
        <dbReference type="Pfam" id="PF12704"/>
    </source>
</evidence>
<dbReference type="PANTHER" id="PTHR43738">
    <property type="entry name" value="ABC TRANSPORTER, MEMBRANE PROTEIN"/>
    <property type="match status" value="1"/>
</dbReference>
<organism evidence="10 11">
    <name type="scientific">Leptolyngbya boryana NIES-2135</name>
    <dbReference type="NCBI Taxonomy" id="1973484"/>
    <lineage>
        <taxon>Bacteria</taxon>
        <taxon>Bacillati</taxon>
        <taxon>Cyanobacteriota</taxon>
        <taxon>Cyanophyceae</taxon>
        <taxon>Leptolyngbyales</taxon>
        <taxon>Leptolyngbyaceae</taxon>
        <taxon>Leptolyngbya group</taxon>
        <taxon>Leptolyngbya</taxon>
    </lineage>
</organism>
<feature type="transmembrane region" description="Helical" evidence="7">
    <location>
        <begin position="393"/>
        <end position="419"/>
    </location>
</feature>
<name>A0A1Z4JMA9_LEPBY</name>
<proteinExistence type="predicted"/>
<protein>
    <submittedName>
        <fullName evidence="10">Uncharacterized protein</fullName>
    </submittedName>
</protein>
<comment type="subcellular location">
    <subcellularLocation>
        <location evidence="1">Cell membrane</location>
        <topology evidence="1">Multi-pass membrane protein</topology>
    </subcellularLocation>
</comment>
<evidence type="ECO:0000256" key="5">
    <source>
        <dbReference type="ARBA" id="ARBA00022989"/>
    </source>
</evidence>
<feature type="transmembrane region" description="Helical" evidence="7">
    <location>
        <begin position="34"/>
        <end position="55"/>
    </location>
</feature>
<evidence type="ECO:0000256" key="4">
    <source>
        <dbReference type="ARBA" id="ARBA00022692"/>
    </source>
</evidence>
<sequence>MTVQTDRSLRFTLPTLCPMASIARKNLFEDIPRFLVAQAGIIFAVSLVTIQIGILRGFSRSTARIIDQSSADLWVASKDIVHLELSSPMPAQRVEEAQKVAGVERAEALMIRSSIWRDSQGRITPIRIYGFDPNSRLFAGWQVTQGKLEALNQPYTVIVDYNSLKNLGLQELNERGAIGAFRALPAQYVGLTQDTQSIASSAFIYTSLENANAYGLGSTDTGVTCTRQSNGEIACTSQNSSFTSPDPNPAAPRRVNVQDPISFVLIRAQPGQDLQQLKQRLESALPDTRAYTQSEIAELTRSYWTNRTGVGFVLGLGATVGFIVGMVIVGQILYSSVSDHIREFGTLKAMGASNWIIYSVILEQALWMAVLGYIPSIAFCLGLGMWTQAAQGIMILITPATGVGIFVLTVVMCVGSAMFAVQKVTRVDPAIVFKA</sequence>
<feature type="domain" description="MacB-like periplasmic core" evidence="9">
    <location>
        <begin position="39"/>
        <end position="283"/>
    </location>
</feature>
<keyword evidence="2" id="KW-0813">Transport</keyword>
<dbReference type="AlphaFoldDB" id="A0A1Z4JMA9"/>
<dbReference type="Pfam" id="PF02687">
    <property type="entry name" value="FtsX"/>
    <property type="match status" value="1"/>
</dbReference>
<dbReference type="InterPro" id="IPR025857">
    <property type="entry name" value="MacB_PCD"/>
</dbReference>
<evidence type="ECO:0000313" key="11">
    <source>
        <dbReference type="Proteomes" id="UP000217895"/>
    </source>
</evidence>
<dbReference type="Pfam" id="PF12704">
    <property type="entry name" value="MacB_PCD"/>
    <property type="match status" value="1"/>
</dbReference>
<feature type="domain" description="ABC3 transporter permease C-terminal" evidence="8">
    <location>
        <begin position="318"/>
        <end position="429"/>
    </location>
</feature>
<dbReference type="PIRSF" id="PIRSF031773">
    <property type="entry name" value="DevC"/>
    <property type="match status" value="1"/>
</dbReference>
<accession>A0A1Z4JMA9</accession>
<keyword evidence="5 7" id="KW-1133">Transmembrane helix</keyword>
<dbReference type="EMBL" id="AP018203">
    <property type="protein sequence ID" value="BAY57813.1"/>
    <property type="molecule type" value="Genomic_DNA"/>
</dbReference>
<evidence type="ECO:0000256" key="7">
    <source>
        <dbReference type="SAM" id="Phobius"/>
    </source>
</evidence>
<dbReference type="GO" id="GO:0005886">
    <property type="term" value="C:plasma membrane"/>
    <property type="evidence" value="ECO:0007669"/>
    <property type="project" value="UniProtKB-SubCell"/>
</dbReference>
<dbReference type="InterPro" id="IPR003838">
    <property type="entry name" value="ABC3_permease_C"/>
</dbReference>
<evidence type="ECO:0000256" key="6">
    <source>
        <dbReference type="ARBA" id="ARBA00023136"/>
    </source>
</evidence>
<feature type="transmembrane region" description="Helical" evidence="7">
    <location>
        <begin position="310"/>
        <end position="335"/>
    </location>
</feature>
<dbReference type="InterPro" id="IPR051125">
    <property type="entry name" value="ABC-4/HrtB_transporter"/>
</dbReference>
<evidence type="ECO:0000256" key="2">
    <source>
        <dbReference type="ARBA" id="ARBA00022448"/>
    </source>
</evidence>
<evidence type="ECO:0000256" key="1">
    <source>
        <dbReference type="ARBA" id="ARBA00004651"/>
    </source>
</evidence>
<keyword evidence="3" id="KW-1003">Cell membrane</keyword>
<reference evidence="10 11" key="1">
    <citation type="submission" date="2017-06" db="EMBL/GenBank/DDBJ databases">
        <title>Genome sequencing of cyanobaciteial culture collection at National Institute for Environmental Studies (NIES).</title>
        <authorList>
            <person name="Hirose Y."/>
            <person name="Shimura Y."/>
            <person name="Fujisawa T."/>
            <person name="Nakamura Y."/>
            <person name="Kawachi M."/>
        </authorList>
    </citation>
    <scope>NUCLEOTIDE SEQUENCE [LARGE SCALE GENOMIC DNA]</scope>
    <source>
        <strain evidence="10 11">NIES-2135</strain>
    </source>
</reference>
<dbReference type="InterPro" id="IPR005891">
    <property type="entry name" value="DevC"/>
</dbReference>
<keyword evidence="4 7" id="KW-0812">Transmembrane</keyword>